<sequence>MIRAAACDRNIVNRTKRLDEIGNMTEGGTLLSSQGHSVLQLLSKCEPHDDEMELWMKFVELSHTLDTRDFHSRSDRAFVDEASQIIALQQAELSAVQGVNGGYAGVEVEERQILTSNKLWELTKMLVELIKTKTDGGGVPYNHCVDPDTTTLRVNVVDNIVDLKSLLREKGITGLRCGSSDPVLDDEDASLSAIELLSSICTSPDGIEVISSDMLEKAFDELSAIKQLGVISIQASFLLGLQMRHKVCFLDRFESAKDEFERRIRRVFNCLTDKAHDTEHVASLVILSAFCPSKVIRQLLLGARADVLHHSLYVEVLRASPLLLDWTKDAEYGSETVLECELQQAVLDVSSTQSNFDRESQNVMSFLLSVVGIPTSSSSKREAPVMTINNLLDKVINPVCCGNGLSIPPHLYLYTFIQQLFQHFATLDMCRDLDHTSLECSFNLILGALCSFNASDLRLGVLVRERLLLLLKNIMELMPDPASVIMVEQLDTPLSPSLWTLLTIFDSDLISDEFCKGLEDVALVDSFMQGKPTGDSQLVLPLPTVISAIQVLFWGLLWDTTLPVKLKVKSTKAEAWSLVDSIARYEFLRSESTDETTAGALLIRSAIAEIMLECGSDLFQALLGKIIPYLLEYESETSAEDRLVQPKWAAVKLSKLPEMEQQISCGFVSTHSIMRYVAKCWGLSAAVNIQLATQENVLLLHSLSHVLAAYDPAITSSQGSLSGTLFCIQWLCFLASTTHEMHLDKMLAWPTVRTQLELLLLRLLHQLEQLKEISTSEARFSQYFVAAWLAYLPAGQFDQVFNFVASRTRT</sequence>
<evidence type="ECO:0000313" key="1">
    <source>
        <dbReference type="EMBL" id="RMX67854.1"/>
    </source>
</evidence>
<keyword evidence="2" id="KW-1185">Reference proteome</keyword>
<gene>
    <name evidence="1" type="ORF">DD238_000316</name>
</gene>
<comment type="caution">
    <text evidence="1">The sequence shown here is derived from an EMBL/GenBank/DDBJ whole genome shotgun (WGS) entry which is preliminary data.</text>
</comment>
<reference evidence="1 2" key="1">
    <citation type="submission" date="2018-06" db="EMBL/GenBank/DDBJ databases">
        <title>Comparative genomics of downy mildews reveals potential adaptations to biotrophy.</title>
        <authorList>
            <person name="Fletcher K."/>
            <person name="Klosterman S.J."/>
            <person name="Derevnina L."/>
            <person name="Martin F."/>
            <person name="Koike S."/>
            <person name="Reyes Chin-Wo S."/>
            <person name="Mou B."/>
            <person name="Michelmore R."/>
        </authorList>
    </citation>
    <scope>NUCLEOTIDE SEQUENCE [LARGE SCALE GENOMIC DNA]</scope>
    <source>
        <strain evidence="1 2">R14</strain>
    </source>
</reference>
<dbReference type="VEuPathDB" id="FungiDB:DD237_000425"/>
<organism evidence="1 2">
    <name type="scientific">Peronospora effusa</name>
    <dbReference type="NCBI Taxonomy" id="542832"/>
    <lineage>
        <taxon>Eukaryota</taxon>
        <taxon>Sar</taxon>
        <taxon>Stramenopiles</taxon>
        <taxon>Oomycota</taxon>
        <taxon>Peronosporomycetes</taxon>
        <taxon>Peronosporales</taxon>
        <taxon>Peronosporaceae</taxon>
        <taxon>Peronospora</taxon>
    </lineage>
</organism>
<name>A0A3M6VMC4_9STRA</name>
<dbReference type="Proteomes" id="UP000282087">
    <property type="component" value="Unassembled WGS sequence"/>
</dbReference>
<proteinExistence type="predicted"/>
<evidence type="ECO:0000313" key="2">
    <source>
        <dbReference type="Proteomes" id="UP000282087"/>
    </source>
</evidence>
<dbReference type="AlphaFoldDB" id="A0A3M6VMC4"/>
<dbReference type="EMBL" id="QLLG01000156">
    <property type="protein sequence ID" value="RMX67854.1"/>
    <property type="molecule type" value="Genomic_DNA"/>
</dbReference>
<protein>
    <submittedName>
        <fullName evidence="1">Uncharacterized protein</fullName>
    </submittedName>
</protein>
<accession>A0A3M6VMC4</accession>